<evidence type="ECO:0000256" key="6">
    <source>
        <dbReference type="ARBA" id="ARBA00022605"/>
    </source>
</evidence>
<dbReference type="PANTHER" id="PTHR12128:SF66">
    <property type="entry name" value="4-HYDROXY-2-OXOGLUTARATE ALDOLASE, MITOCHONDRIAL"/>
    <property type="match status" value="1"/>
</dbReference>
<dbReference type="PROSITE" id="PS00666">
    <property type="entry name" value="DHDPS_2"/>
    <property type="match status" value="1"/>
</dbReference>
<sequence length="301" mass="32497">MMNWPHIITALITPYDPLGRVNPEKAAEIALTLWGQGSGGFVVAGSTGEAYALSLDERRALFLQVRAALPADIPVWMGVGTNDTRSSIELTEAASAWGADGMLVVAPYYNRPPNDGLKTHFVEIARHTAKPVMIYDVPGRTGIAVLPEVVVDAHRQAENIAAVKEAAGSVACLTAMHQQLPSDIKLYAGDDALLLPALAVGAYGIVSVVSHVAAPHMTALIEAFHSGHLRQALSWHESLWPVCQLLFAQSNPIPVKWLLNRLGWEVGGVRPPLVMLDDHHFSALWASYERIQSDRSALNAS</sequence>
<gene>
    <name evidence="12 16" type="primary">dapA</name>
    <name evidence="16" type="ORF">C7B45_01885</name>
</gene>
<dbReference type="GO" id="GO:0005829">
    <property type="term" value="C:cytosol"/>
    <property type="evidence" value="ECO:0007669"/>
    <property type="project" value="TreeGrafter"/>
</dbReference>
<comment type="subcellular location">
    <subcellularLocation>
        <location evidence="12">Cytoplasm</location>
    </subcellularLocation>
</comment>
<evidence type="ECO:0000256" key="4">
    <source>
        <dbReference type="ARBA" id="ARBA00012086"/>
    </source>
</evidence>
<keyword evidence="7 12" id="KW-0220">Diaminopimelate biosynthesis</keyword>
<evidence type="ECO:0000256" key="8">
    <source>
        <dbReference type="ARBA" id="ARBA00023154"/>
    </source>
</evidence>
<keyword evidence="5 12" id="KW-0963">Cytoplasm</keyword>
<dbReference type="Gene3D" id="3.20.20.70">
    <property type="entry name" value="Aldolase class I"/>
    <property type="match status" value="1"/>
</dbReference>
<evidence type="ECO:0000256" key="10">
    <source>
        <dbReference type="ARBA" id="ARBA00023270"/>
    </source>
</evidence>
<evidence type="ECO:0000313" key="17">
    <source>
        <dbReference type="Proteomes" id="UP000241848"/>
    </source>
</evidence>
<keyword evidence="8 12" id="KW-0457">Lysine biosynthesis</keyword>
<dbReference type="InterPro" id="IPR020625">
    <property type="entry name" value="Schiff_base-form_aldolases_AS"/>
</dbReference>
<evidence type="ECO:0000256" key="3">
    <source>
        <dbReference type="ARBA" id="ARBA00007592"/>
    </source>
</evidence>
<dbReference type="InterPro" id="IPR002220">
    <property type="entry name" value="DapA-like"/>
</dbReference>
<keyword evidence="6 12" id="KW-0028">Amino-acid biosynthesis</keyword>
<evidence type="ECO:0000256" key="13">
    <source>
        <dbReference type="PIRNR" id="PIRNR001365"/>
    </source>
</evidence>
<keyword evidence="10 12" id="KW-0704">Schiff base</keyword>
<dbReference type="EMBL" id="PXYV01000003">
    <property type="protein sequence ID" value="PSR23787.1"/>
    <property type="molecule type" value="Genomic_DNA"/>
</dbReference>
<comment type="caution">
    <text evidence="12">Was originally thought to be a dihydrodipicolinate synthase (DHDPS), catalyzing the condensation of (S)-aspartate-beta-semialdehyde [(S)-ASA] and pyruvate to dihydrodipicolinate (DHDP). However, it was shown in E.coli that the product of the enzymatic reaction is not dihydrodipicolinate but in fact (4S)-4-hydroxy-2,3,4,5-tetrahydro-(2S)-dipicolinic acid (HTPA), and that the consecutive dehydration reaction leading to DHDP is not spontaneous but catalyzed by DapB.</text>
</comment>
<accession>A0A2T2WNH6</accession>
<dbReference type="EC" id="4.3.3.7" evidence="4 12"/>
<dbReference type="PANTHER" id="PTHR12128">
    <property type="entry name" value="DIHYDRODIPICOLINATE SYNTHASE"/>
    <property type="match status" value="1"/>
</dbReference>
<feature type="active site" description="Schiff-base intermediate with substrate" evidence="12 14">
    <location>
        <position position="164"/>
    </location>
</feature>
<organism evidence="16 17">
    <name type="scientific">Sulfobacillus acidophilus</name>
    <dbReference type="NCBI Taxonomy" id="53633"/>
    <lineage>
        <taxon>Bacteria</taxon>
        <taxon>Bacillati</taxon>
        <taxon>Bacillota</taxon>
        <taxon>Clostridia</taxon>
        <taxon>Eubacteriales</taxon>
        <taxon>Clostridiales Family XVII. Incertae Sedis</taxon>
        <taxon>Sulfobacillus</taxon>
    </lineage>
</organism>
<dbReference type="Pfam" id="PF00701">
    <property type="entry name" value="DHDPS"/>
    <property type="match status" value="1"/>
</dbReference>
<comment type="subunit">
    <text evidence="12">Homotetramer; dimer of dimers.</text>
</comment>
<keyword evidence="9 12" id="KW-0456">Lyase</keyword>
<feature type="site" description="Part of a proton relay during catalysis" evidence="12">
    <location>
        <position position="109"/>
    </location>
</feature>
<evidence type="ECO:0000256" key="12">
    <source>
        <dbReference type="HAMAP-Rule" id="MF_00418"/>
    </source>
</evidence>
<dbReference type="GO" id="GO:0008840">
    <property type="term" value="F:4-hydroxy-tetrahydrodipicolinate synthase activity"/>
    <property type="evidence" value="ECO:0007669"/>
    <property type="project" value="UniProtKB-UniRule"/>
</dbReference>
<comment type="catalytic activity">
    <reaction evidence="11 12">
        <text>L-aspartate 4-semialdehyde + pyruvate = (2S,4S)-4-hydroxy-2,3,4,5-tetrahydrodipicolinate + H2O + H(+)</text>
        <dbReference type="Rhea" id="RHEA:34171"/>
        <dbReference type="ChEBI" id="CHEBI:15361"/>
        <dbReference type="ChEBI" id="CHEBI:15377"/>
        <dbReference type="ChEBI" id="CHEBI:15378"/>
        <dbReference type="ChEBI" id="CHEBI:67139"/>
        <dbReference type="ChEBI" id="CHEBI:537519"/>
        <dbReference type="EC" id="4.3.3.7"/>
    </reaction>
</comment>
<dbReference type="PRINTS" id="PR00146">
    <property type="entry name" value="DHPICSNTHASE"/>
</dbReference>
<dbReference type="GO" id="GO:0019877">
    <property type="term" value="P:diaminopimelate biosynthetic process"/>
    <property type="evidence" value="ECO:0007669"/>
    <property type="project" value="UniProtKB-UniRule"/>
</dbReference>
<evidence type="ECO:0000256" key="2">
    <source>
        <dbReference type="ARBA" id="ARBA00005120"/>
    </source>
</evidence>
<feature type="site" description="Part of a proton relay during catalysis" evidence="12">
    <location>
        <position position="46"/>
    </location>
</feature>
<proteinExistence type="inferred from homology"/>
<dbReference type="UniPathway" id="UPA00034">
    <property type="reaction ID" value="UER00017"/>
</dbReference>
<dbReference type="AlphaFoldDB" id="A0A2T2WNH6"/>
<comment type="pathway">
    <text evidence="2 12">Amino-acid biosynthesis; L-lysine biosynthesis via DAP pathway; (S)-tetrahydrodipicolinate from L-aspartate: step 3/4.</text>
</comment>
<dbReference type="NCBIfam" id="TIGR00674">
    <property type="entry name" value="dapA"/>
    <property type="match status" value="1"/>
</dbReference>
<dbReference type="InterPro" id="IPR013785">
    <property type="entry name" value="Aldolase_TIM"/>
</dbReference>
<dbReference type="InterPro" id="IPR005263">
    <property type="entry name" value="DapA"/>
</dbReference>
<evidence type="ECO:0000256" key="7">
    <source>
        <dbReference type="ARBA" id="ARBA00022915"/>
    </source>
</evidence>
<dbReference type="Proteomes" id="UP000241848">
    <property type="component" value="Unassembled WGS sequence"/>
</dbReference>
<feature type="binding site" evidence="12 15">
    <location>
        <position position="47"/>
    </location>
    <ligand>
        <name>pyruvate</name>
        <dbReference type="ChEBI" id="CHEBI:15361"/>
    </ligand>
</feature>
<evidence type="ECO:0000256" key="11">
    <source>
        <dbReference type="ARBA" id="ARBA00047836"/>
    </source>
</evidence>
<comment type="similarity">
    <text evidence="3 12 13">Belongs to the DapA family.</text>
</comment>
<name>A0A2T2WNH6_9FIRM</name>
<evidence type="ECO:0000256" key="15">
    <source>
        <dbReference type="PIRSR" id="PIRSR001365-2"/>
    </source>
</evidence>
<dbReference type="GO" id="GO:0009089">
    <property type="term" value="P:lysine biosynthetic process via diaminopimelate"/>
    <property type="evidence" value="ECO:0007669"/>
    <property type="project" value="UniProtKB-UniRule"/>
</dbReference>
<comment type="caution">
    <text evidence="16">The sequence shown here is derived from an EMBL/GenBank/DDBJ whole genome shotgun (WGS) entry which is preliminary data.</text>
</comment>
<dbReference type="HAMAP" id="MF_00418">
    <property type="entry name" value="DapA"/>
    <property type="match status" value="1"/>
</dbReference>
<feature type="binding site" evidence="12 15">
    <location>
        <position position="206"/>
    </location>
    <ligand>
        <name>pyruvate</name>
        <dbReference type="ChEBI" id="CHEBI:15361"/>
    </ligand>
</feature>
<evidence type="ECO:0000256" key="14">
    <source>
        <dbReference type="PIRSR" id="PIRSR001365-1"/>
    </source>
</evidence>
<evidence type="ECO:0000256" key="5">
    <source>
        <dbReference type="ARBA" id="ARBA00022490"/>
    </source>
</evidence>
<feature type="active site" description="Proton donor/acceptor" evidence="12 14">
    <location>
        <position position="135"/>
    </location>
</feature>
<dbReference type="SMART" id="SM01130">
    <property type="entry name" value="DHDPS"/>
    <property type="match status" value="1"/>
</dbReference>
<dbReference type="PIRSF" id="PIRSF001365">
    <property type="entry name" value="DHDPS"/>
    <property type="match status" value="1"/>
</dbReference>
<comment type="function">
    <text evidence="1 12">Catalyzes the condensation of (S)-aspartate-beta-semialdehyde [(S)-ASA] and pyruvate to 4-hydroxy-tetrahydrodipicolinate (HTPA).</text>
</comment>
<protein>
    <recommendedName>
        <fullName evidence="4 12">4-hydroxy-tetrahydrodipicolinate synthase</fullName>
        <shortName evidence="12">HTPA synthase</shortName>
        <ecNumber evidence="4 12">4.3.3.7</ecNumber>
    </recommendedName>
</protein>
<dbReference type="SUPFAM" id="SSF51569">
    <property type="entry name" value="Aldolase"/>
    <property type="match status" value="1"/>
</dbReference>
<reference evidence="16 17" key="1">
    <citation type="journal article" date="2014" name="BMC Genomics">
        <title>Comparison of environmental and isolate Sulfobacillus genomes reveals diverse carbon, sulfur, nitrogen, and hydrogen metabolisms.</title>
        <authorList>
            <person name="Justice N.B."/>
            <person name="Norman A."/>
            <person name="Brown C.T."/>
            <person name="Singh A."/>
            <person name="Thomas B.C."/>
            <person name="Banfield J.F."/>
        </authorList>
    </citation>
    <scope>NUCLEOTIDE SEQUENCE [LARGE SCALE GENOMIC DNA]</scope>
    <source>
        <strain evidence="16">AMDSBA3</strain>
    </source>
</reference>
<evidence type="ECO:0000313" key="16">
    <source>
        <dbReference type="EMBL" id="PSR23787.1"/>
    </source>
</evidence>
<evidence type="ECO:0000256" key="9">
    <source>
        <dbReference type="ARBA" id="ARBA00023239"/>
    </source>
</evidence>
<evidence type="ECO:0000256" key="1">
    <source>
        <dbReference type="ARBA" id="ARBA00003294"/>
    </source>
</evidence>
<dbReference type="CDD" id="cd00950">
    <property type="entry name" value="DHDPS"/>
    <property type="match status" value="1"/>
</dbReference>